<feature type="domain" description="Uracil-DNA glycosylase-like" evidence="9">
    <location>
        <begin position="45"/>
        <end position="190"/>
    </location>
</feature>
<keyword evidence="1" id="KW-0004">4Fe-4S</keyword>
<evidence type="ECO:0000256" key="4">
    <source>
        <dbReference type="ARBA" id="ARBA00022801"/>
    </source>
</evidence>
<dbReference type="Proteomes" id="UP001055253">
    <property type="component" value="Chromosome"/>
</dbReference>
<reference evidence="10" key="1">
    <citation type="submission" date="2022-08" db="EMBL/GenBank/DDBJ databases">
        <title>Whole genome sequencing of non-tuberculosis mycobacteria type-strains.</title>
        <authorList>
            <person name="Igarashi Y."/>
            <person name="Osugi A."/>
            <person name="Mitarai S."/>
        </authorList>
    </citation>
    <scope>NUCLEOTIDE SEQUENCE</scope>
    <source>
        <strain evidence="10">ATCC 19423</strain>
    </source>
</reference>
<organism evidence="10 11">
    <name type="scientific">Mycobacterium ulcerans</name>
    <dbReference type="NCBI Taxonomy" id="1809"/>
    <lineage>
        <taxon>Bacteria</taxon>
        <taxon>Bacillati</taxon>
        <taxon>Actinomycetota</taxon>
        <taxon>Actinomycetes</taxon>
        <taxon>Mycobacteriales</taxon>
        <taxon>Mycobacteriaceae</taxon>
        <taxon>Mycobacterium</taxon>
        <taxon>Mycobacterium ulcerans group</taxon>
    </lineage>
</organism>
<dbReference type="InterPro" id="IPR005122">
    <property type="entry name" value="Uracil-DNA_glycosylase-like"/>
</dbReference>
<evidence type="ECO:0000256" key="2">
    <source>
        <dbReference type="ARBA" id="ARBA00022723"/>
    </source>
</evidence>
<dbReference type="Gene3D" id="3.40.470.10">
    <property type="entry name" value="Uracil-DNA glycosylase-like domain"/>
    <property type="match status" value="1"/>
</dbReference>
<accession>A0ABY3VC55</accession>
<keyword evidence="5" id="KW-0408">Iron</keyword>
<keyword evidence="6" id="KW-0411">Iron-sulfur</keyword>
<dbReference type="SMART" id="SM00986">
    <property type="entry name" value="UDG"/>
    <property type="match status" value="1"/>
</dbReference>
<keyword evidence="7" id="KW-0234">DNA repair</keyword>
<name>A0ABY3VC55_MYCUL</name>
<evidence type="ECO:0000256" key="7">
    <source>
        <dbReference type="ARBA" id="ARBA00023204"/>
    </source>
</evidence>
<keyword evidence="4" id="KW-0378">Hydrolase</keyword>
<dbReference type="SMART" id="SM00987">
    <property type="entry name" value="UreE_C"/>
    <property type="match status" value="1"/>
</dbReference>
<proteinExistence type="predicted"/>
<dbReference type="PANTHER" id="PTHR33693:SF3">
    <property type="entry name" value="TYPE-5 URACIL-DNA GLYCOSYLASE"/>
    <property type="match status" value="1"/>
</dbReference>
<sequence length="251" mass="27922">MGPSVTEDYDSSASRRLRKIALDAEIAGCRRCEGTNIAPTTMSAPGYGCVSSPVALIGQSLCEKCMESQVPFTGGSGELIDESIQRAGREKEDVFISDAVHCHPPKNRSSHQHEIVNCSPYLHRELEIVRPRLVVALGRDGERVLTFFYPSARICEELFEIPRGRLPKGVPYIFHVKHPSWIQRQHDDNLEANYGRTCPRRSGGASTAKARKRRARRDVASADVQFLDGYPVLSHAVPCRPAWCIPRVPES</sequence>
<dbReference type="SUPFAM" id="SSF52141">
    <property type="entry name" value="Uracil-DNA glycosylase-like"/>
    <property type="match status" value="1"/>
</dbReference>
<evidence type="ECO:0000256" key="8">
    <source>
        <dbReference type="SAM" id="MobiDB-lite"/>
    </source>
</evidence>
<keyword evidence="3" id="KW-0227">DNA damage</keyword>
<evidence type="ECO:0000313" key="11">
    <source>
        <dbReference type="Proteomes" id="UP001055253"/>
    </source>
</evidence>
<evidence type="ECO:0000256" key="5">
    <source>
        <dbReference type="ARBA" id="ARBA00023004"/>
    </source>
</evidence>
<evidence type="ECO:0000256" key="1">
    <source>
        <dbReference type="ARBA" id="ARBA00022485"/>
    </source>
</evidence>
<dbReference type="EMBL" id="CP092429">
    <property type="protein sequence ID" value="ULP51974.2"/>
    <property type="molecule type" value="Genomic_DNA"/>
</dbReference>
<dbReference type="Pfam" id="PF03167">
    <property type="entry name" value="UDG"/>
    <property type="match status" value="1"/>
</dbReference>
<dbReference type="PANTHER" id="PTHR33693">
    <property type="entry name" value="TYPE-5 URACIL-DNA GLYCOSYLASE"/>
    <property type="match status" value="1"/>
</dbReference>
<evidence type="ECO:0000256" key="6">
    <source>
        <dbReference type="ARBA" id="ARBA00023014"/>
    </source>
</evidence>
<protein>
    <submittedName>
        <fullName evidence="10">Uracil-DNA glycosylase family protein</fullName>
    </submittedName>
</protein>
<feature type="region of interest" description="Disordered" evidence="8">
    <location>
        <begin position="194"/>
        <end position="216"/>
    </location>
</feature>
<dbReference type="InterPro" id="IPR036895">
    <property type="entry name" value="Uracil-DNA_glycosylase-like_sf"/>
</dbReference>
<gene>
    <name evidence="10" type="ORF">MJO63_00130</name>
</gene>
<dbReference type="InterPro" id="IPR051536">
    <property type="entry name" value="UDG_Type-4/5"/>
</dbReference>
<evidence type="ECO:0000259" key="9">
    <source>
        <dbReference type="SMART" id="SM00986"/>
    </source>
</evidence>
<evidence type="ECO:0000256" key="3">
    <source>
        <dbReference type="ARBA" id="ARBA00022763"/>
    </source>
</evidence>
<evidence type="ECO:0000313" key="10">
    <source>
        <dbReference type="EMBL" id="ULP51974.2"/>
    </source>
</evidence>
<keyword evidence="2" id="KW-0479">Metal-binding</keyword>
<keyword evidence="11" id="KW-1185">Reference proteome</keyword>